<dbReference type="PRINTS" id="PR00069">
    <property type="entry name" value="ALDKETRDTASE"/>
</dbReference>
<dbReference type="PANTHER" id="PTHR43827">
    <property type="entry name" value="2,5-DIKETO-D-GLUCONIC ACID REDUCTASE"/>
    <property type="match status" value="1"/>
</dbReference>
<keyword evidence="2" id="KW-0521">NADP</keyword>
<name>A0A0D3IXF6_EMIH1</name>
<dbReference type="EnsemblProtists" id="EOD15941">
    <property type="protein sequence ID" value="EOD15941"/>
    <property type="gene ID" value="EMIHUDRAFT_210879"/>
</dbReference>
<dbReference type="STRING" id="2903.R1DYX9"/>
<accession>A0A0D3IXF6</accession>
<keyword evidence="3" id="KW-0560">Oxidoreductase</keyword>
<evidence type="ECO:0000313" key="5">
    <source>
        <dbReference type="EnsemblProtists" id="EOD15941"/>
    </source>
</evidence>
<dbReference type="InterPro" id="IPR036812">
    <property type="entry name" value="NAD(P)_OxRdtase_dom_sf"/>
</dbReference>
<dbReference type="Gene3D" id="3.20.20.100">
    <property type="entry name" value="NADP-dependent oxidoreductase domain"/>
    <property type="match status" value="1"/>
</dbReference>
<proteinExistence type="inferred from homology"/>
<sequence length="305" mass="32698">MPAATAAASVAAASSYPSSVTLSNGAIFPLASFGLQIYDDATAEKLTLLAIEAGFRNFFASVLARNQAGFARAIKRCGVPREELFICGSVVSNRAVDEDTAYSFTQLGCRENMEAFGTGGITHLDMIMLDYPGPSDACIRGQWRAFEEMQSAGLVRSLAVSNFRPAQLDVVCATKKAARPVVNQLPLCVGYHDSGVIAANARRGVHVQAWSPLGNGRLTRLSRDAADAKELCSEIGRRHGKTGFQVALRWLTQAGASFTVEASSAEHFRDDVSLFDFELSVEEMAALERINKQPELEGSVTGPNA</sequence>
<dbReference type="GeneID" id="17259131"/>
<evidence type="ECO:0000313" key="6">
    <source>
        <dbReference type="Proteomes" id="UP000013827"/>
    </source>
</evidence>
<organism evidence="5 6">
    <name type="scientific">Emiliania huxleyi (strain CCMP1516)</name>
    <dbReference type="NCBI Taxonomy" id="280463"/>
    <lineage>
        <taxon>Eukaryota</taxon>
        <taxon>Haptista</taxon>
        <taxon>Haptophyta</taxon>
        <taxon>Prymnesiophyceae</taxon>
        <taxon>Isochrysidales</taxon>
        <taxon>Noelaerhabdaceae</taxon>
        <taxon>Emiliania</taxon>
    </lineage>
</organism>
<dbReference type="HOGENOM" id="CLU_023205_0_1_1"/>
<dbReference type="Pfam" id="PF00248">
    <property type="entry name" value="Aldo_ket_red"/>
    <property type="match status" value="1"/>
</dbReference>
<protein>
    <recommendedName>
        <fullName evidence="4">NADP-dependent oxidoreductase domain-containing protein</fullName>
    </recommendedName>
</protein>
<dbReference type="AlphaFoldDB" id="A0A0D3IXF6"/>
<dbReference type="Proteomes" id="UP000013827">
    <property type="component" value="Unassembled WGS sequence"/>
</dbReference>
<dbReference type="eggNOG" id="KOG1577">
    <property type="taxonomic scope" value="Eukaryota"/>
</dbReference>
<reference evidence="6" key="1">
    <citation type="journal article" date="2013" name="Nature">
        <title>Pan genome of the phytoplankton Emiliania underpins its global distribution.</title>
        <authorList>
            <person name="Read B.A."/>
            <person name="Kegel J."/>
            <person name="Klute M.J."/>
            <person name="Kuo A."/>
            <person name="Lefebvre S.C."/>
            <person name="Maumus F."/>
            <person name="Mayer C."/>
            <person name="Miller J."/>
            <person name="Monier A."/>
            <person name="Salamov A."/>
            <person name="Young J."/>
            <person name="Aguilar M."/>
            <person name="Claverie J.M."/>
            <person name="Frickenhaus S."/>
            <person name="Gonzalez K."/>
            <person name="Herman E.K."/>
            <person name="Lin Y.C."/>
            <person name="Napier J."/>
            <person name="Ogata H."/>
            <person name="Sarno A.F."/>
            <person name="Shmutz J."/>
            <person name="Schroeder D."/>
            <person name="de Vargas C."/>
            <person name="Verret F."/>
            <person name="von Dassow P."/>
            <person name="Valentin K."/>
            <person name="Van de Peer Y."/>
            <person name="Wheeler G."/>
            <person name="Dacks J.B."/>
            <person name="Delwiche C.F."/>
            <person name="Dyhrman S.T."/>
            <person name="Glockner G."/>
            <person name="John U."/>
            <person name="Richards T."/>
            <person name="Worden A.Z."/>
            <person name="Zhang X."/>
            <person name="Grigoriev I.V."/>
            <person name="Allen A.E."/>
            <person name="Bidle K."/>
            <person name="Borodovsky M."/>
            <person name="Bowler C."/>
            <person name="Brownlee C."/>
            <person name="Cock J.M."/>
            <person name="Elias M."/>
            <person name="Gladyshev V.N."/>
            <person name="Groth M."/>
            <person name="Guda C."/>
            <person name="Hadaegh A."/>
            <person name="Iglesias-Rodriguez M.D."/>
            <person name="Jenkins J."/>
            <person name="Jones B.M."/>
            <person name="Lawson T."/>
            <person name="Leese F."/>
            <person name="Lindquist E."/>
            <person name="Lobanov A."/>
            <person name="Lomsadze A."/>
            <person name="Malik S.B."/>
            <person name="Marsh M.E."/>
            <person name="Mackinder L."/>
            <person name="Mock T."/>
            <person name="Mueller-Roeber B."/>
            <person name="Pagarete A."/>
            <person name="Parker M."/>
            <person name="Probert I."/>
            <person name="Quesneville H."/>
            <person name="Raines C."/>
            <person name="Rensing S.A."/>
            <person name="Riano-Pachon D.M."/>
            <person name="Richier S."/>
            <person name="Rokitta S."/>
            <person name="Shiraiwa Y."/>
            <person name="Soanes D.M."/>
            <person name="van der Giezen M."/>
            <person name="Wahlund T.M."/>
            <person name="Williams B."/>
            <person name="Wilson W."/>
            <person name="Wolfe G."/>
            <person name="Wurch L.L."/>
        </authorList>
    </citation>
    <scope>NUCLEOTIDE SEQUENCE</scope>
</reference>
<dbReference type="InterPro" id="IPR020471">
    <property type="entry name" value="AKR"/>
</dbReference>
<evidence type="ECO:0000256" key="1">
    <source>
        <dbReference type="ARBA" id="ARBA00007905"/>
    </source>
</evidence>
<reference evidence="5" key="2">
    <citation type="submission" date="2024-10" db="UniProtKB">
        <authorList>
            <consortium name="EnsemblProtists"/>
        </authorList>
    </citation>
    <scope>IDENTIFICATION</scope>
</reference>
<evidence type="ECO:0000259" key="4">
    <source>
        <dbReference type="Pfam" id="PF00248"/>
    </source>
</evidence>
<feature type="domain" description="NADP-dependent oxidoreductase" evidence="4">
    <location>
        <begin position="37"/>
        <end position="291"/>
    </location>
</feature>
<dbReference type="InterPro" id="IPR023210">
    <property type="entry name" value="NADP_OxRdtase_dom"/>
</dbReference>
<dbReference type="PaxDb" id="2903-EOD12979"/>
<dbReference type="RefSeq" id="XP_005768370.1">
    <property type="nucleotide sequence ID" value="XM_005768313.1"/>
</dbReference>
<comment type="similarity">
    <text evidence="1">Belongs to the aldo/keto reductase family.</text>
</comment>
<evidence type="ECO:0000256" key="2">
    <source>
        <dbReference type="ARBA" id="ARBA00022857"/>
    </source>
</evidence>
<dbReference type="PANTHER" id="PTHR43827:SF3">
    <property type="entry name" value="NADP-DEPENDENT OXIDOREDUCTASE DOMAIN-CONTAINING PROTEIN"/>
    <property type="match status" value="1"/>
</dbReference>
<keyword evidence="6" id="KW-1185">Reference proteome</keyword>
<evidence type="ECO:0000256" key="3">
    <source>
        <dbReference type="ARBA" id="ARBA00023002"/>
    </source>
</evidence>
<dbReference type="CDD" id="cd19071">
    <property type="entry name" value="AKR_AKR1-5-like"/>
    <property type="match status" value="1"/>
</dbReference>
<dbReference type="GO" id="GO:0016616">
    <property type="term" value="F:oxidoreductase activity, acting on the CH-OH group of donors, NAD or NADP as acceptor"/>
    <property type="evidence" value="ECO:0007669"/>
    <property type="project" value="UniProtKB-ARBA"/>
</dbReference>
<dbReference type="EnsemblProtists" id="EOD12979">
    <property type="protein sequence ID" value="EOD12979"/>
    <property type="gene ID" value="EMIHUDRAFT_247218"/>
</dbReference>
<dbReference type="RefSeq" id="XP_005765408.1">
    <property type="nucleotide sequence ID" value="XM_005765351.1"/>
</dbReference>
<dbReference type="SUPFAM" id="SSF51430">
    <property type="entry name" value="NAD(P)-linked oxidoreductase"/>
    <property type="match status" value="1"/>
</dbReference>
<dbReference type="GeneID" id="17262195"/>
<dbReference type="OMA" id="QIYDDAT"/>
<dbReference type="KEGG" id="ehx:EMIHUDRAFT_247218"/>
<dbReference type="KEGG" id="ehx:EMIHUDRAFT_210879"/>